<evidence type="ECO:0000313" key="3">
    <source>
        <dbReference type="Proteomes" id="UP000007110"/>
    </source>
</evidence>
<reference evidence="3" key="1">
    <citation type="submission" date="2015-02" db="EMBL/GenBank/DDBJ databases">
        <title>Genome sequencing for Strongylocentrotus purpuratus.</title>
        <authorList>
            <person name="Murali S."/>
            <person name="Liu Y."/>
            <person name="Vee V."/>
            <person name="English A."/>
            <person name="Wang M."/>
            <person name="Skinner E."/>
            <person name="Han Y."/>
            <person name="Muzny D.M."/>
            <person name="Worley K.C."/>
            <person name="Gibbs R.A."/>
        </authorList>
    </citation>
    <scope>NUCLEOTIDE SEQUENCE</scope>
</reference>
<dbReference type="AlphaFoldDB" id="A0A7M7HQ79"/>
<accession>A0A7M7HQ79</accession>
<evidence type="ECO:0000313" key="2">
    <source>
        <dbReference type="EnsemblMetazoa" id="XP_011683481"/>
    </source>
</evidence>
<dbReference type="GeneID" id="105447310"/>
<reference evidence="2" key="2">
    <citation type="submission" date="2021-01" db="UniProtKB">
        <authorList>
            <consortium name="EnsemblMetazoa"/>
        </authorList>
    </citation>
    <scope>IDENTIFICATION</scope>
</reference>
<name>A0A7M7HQ79_STRPU</name>
<proteinExistence type="predicted"/>
<dbReference type="Proteomes" id="UP000007110">
    <property type="component" value="Unassembled WGS sequence"/>
</dbReference>
<organism evidence="2 3">
    <name type="scientific">Strongylocentrotus purpuratus</name>
    <name type="common">Purple sea urchin</name>
    <dbReference type="NCBI Taxonomy" id="7668"/>
    <lineage>
        <taxon>Eukaryota</taxon>
        <taxon>Metazoa</taxon>
        <taxon>Echinodermata</taxon>
        <taxon>Eleutherozoa</taxon>
        <taxon>Echinozoa</taxon>
        <taxon>Echinoidea</taxon>
        <taxon>Euechinoidea</taxon>
        <taxon>Echinacea</taxon>
        <taxon>Camarodonta</taxon>
        <taxon>Echinidea</taxon>
        <taxon>Strongylocentrotidae</taxon>
        <taxon>Strongylocentrotus</taxon>
    </lineage>
</organism>
<dbReference type="InParanoid" id="A0A7M7HQ79"/>
<feature type="region of interest" description="Disordered" evidence="1">
    <location>
        <begin position="141"/>
        <end position="185"/>
    </location>
</feature>
<dbReference type="EnsemblMetazoa" id="XM_011685179">
    <property type="protein sequence ID" value="XP_011683481"/>
    <property type="gene ID" value="LOC105447310"/>
</dbReference>
<protein>
    <submittedName>
        <fullName evidence="2">Uncharacterized protein</fullName>
    </submittedName>
</protein>
<dbReference type="OrthoDB" id="10482896at2759"/>
<dbReference type="KEGG" id="spu:105447310"/>
<dbReference type="RefSeq" id="XP_011683481.1">
    <property type="nucleotide sequence ID" value="XM_011685179.2"/>
</dbReference>
<feature type="compositionally biased region" description="Polar residues" evidence="1">
    <location>
        <begin position="174"/>
        <end position="185"/>
    </location>
</feature>
<sequence>MNFKMSGSRVQAIDELGRWTDAKVTGEGTDNGGDYVDVSFPGYPATDNLRVSVDCVRPAIMPFEQQERVKPVQHQRRRDAPKGHDKQRLVWLAKCERGDVVLTTQGEGVIYTIDPFKRDIILEDGRTVHLLDIILGNMSSKEDPLPQKKKKKRTSRQGCRISHEGTSGKRRKQSFQQETNVTGHSKVQTEDRATCTLPCERAELQEKCQPRECASKTFCLGSVKCGNVYKLKDMDIFMMVTDIDVTTQRCSGWPVNTSTLQKDITLSLDVSRLETKAQKVNGEMRKVGKSILGDSFAVTVSNCQDMTFRRDFRRAQIMSEIKSNVEHALSVSCRTYKKKFDLGVANVDTDLSFFDLSLVNKSAEFNYRRQNLSLLDVNLGKRWDINPCQISRFVTMIRISLTSSFHLQGLIKTAEYPGQLTGDSYRSAIMAHLQKTS</sequence>
<evidence type="ECO:0000256" key="1">
    <source>
        <dbReference type="SAM" id="MobiDB-lite"/>
    </source>
</evidence>
<keyword evidence="3" id="KW-1185">Reference proteome</keyword>